<proteinExistence type="predicted"/>
<evidence type="ECO:0000313" key="2">
    <source>
        <dbReference type="Proteomes" id="UP000076871"/>
    </source>
</evidence>
<organism evidence="1 2">
    <name type="scientific">Laetiporus sulphureus 93-53</name>
    <dbReference type="NCBI Taxonomy" id="1314785"/>
    <lineage>
        <taxon>Eukaryota</taxon>
        <taxon>Fungi</taxon>
        <taxon>Dikarya</taxon>
        <taxon>Basidiomycota</taxon>
        <taxon>Agaricomycotina</taxon>
        <taxon>Agaricomycetes</taxon>
        <taxon>Polyporales</taxon>
        <taxon>Laetiporus</taxon>
    </lineage>
</organism>
<name>A0A165BTB1_9APHY</name>
<evidence type="ECO:0000313" key="1">
    <source>
        <dbReference type="EMBL" id="KZT01609.1"/>
    </source>
</evidence>
<reference evidence="1 2" key="1">
    <citation type="journal article" date="2016" name="Mol. Biol. Evol.">
        <title>Comparative Genomics of Early-Diverging Mushroom-Forming Fungi Provides Insights into the Origins of Lignocellulose Decay Capabilities.</title>
        <authorList>
            <person name="Nagy L.G."/>
            <person name="Riley R."/>
            <person name="Tritt A."/>
            <person name="Adam C."/>
            <person name="Daum C."/>
            <person name="Floudas D."/>
            <person name="Sun H."/>
            <person name="Yadav J.S."/>
            <person name="Pangilinan J."/>
            <person name="Larsson K.H."/>
            <person name="Matsuura K."/>
            <person name="Barry K."/>
            <person name="Labutti K."/>
            <person name="Kuo R."/>
            <person name="Ohm R.A."/>
            <person name="Bhattacharya S.S."/>
            <person name="Shirouzu T."/>
            <person name="Yoshinaga Y."/>
            <person name="Martin F.M."/>
            <person name="Grigoriev I.V."/>
            <person name="Hibbett D.S."/>
        </authorList>
    </citation>
    <scope>NUCLEOTIDE SEQUENCE [LARGE SCALE GENOMIC DNA]</scope>
    <source>
        <strain evidence="1 2">93-53</strain>
    </source>
</reference>
<gene>
    <name evidence="1" type="ORF">LAESUDRAFT_456116</name>
</gene>
<dbReference type="Proteomes" id="UP000076871">
    <property type="component" value="Unassembled WGS sequence"/>
</dbReference>
<dbReference type="EMBL" id="KV427662">
    <property type="protein sequence ID" value="KZT01609.1"/>
    <property type="molecule type" value="Genomic_DNA"/>
</dbReference>
<sequence length="101" mass="11319">MRFAVHIQILIFDPISTEHAHPDRVLLIDIPSQTLLQARPQPTLQDHCASSSPKLSESDRRYFVTFEAANLFDCGVSSAVCSRRALEPNQAGHNRHCRLPA</sequence>
<keyword evidence="2" id="KW-1185">Reference proteome</keyword>
<dbReference type="AlphaFoldDB" id="A0A165BTB1"/>
<dbReference type="InParanoid" id="A0A165BTB1"/>
<dbReference type="RefSeq" id="XP_040759349.1">
    <property type="nucleotide sequence ID" value="XM_040902543.1"/>
</dbReference>
<accession>A0A165BTB1</accession>
<dbReference type="GeneID" id="63819574"/>
<protein>
    <submittedName>
        <fullName evidence="1">Uncharacterized protein</fullName>
    </submittedName>
</protein>